<comment type="subcellular location">
    <subcellularLocation>
        <location evidence="2">Membrane</location>
    </subcellularLocation>
</comment>
<dbReference type="EMBL" id="DTHB01000053">
    <property type="protein sequence ID" value="HGB15366.1"/>
    <property type="molecule type" value="Genomic_DNA"/>
</dbReference>
<keyword evidence="8" id="KW-0472">Membrane</keyword>
<keyword evidence="4" id="KW-0597">Phosphoprotein</keyword>
<reference evidence="12" key="1">
    <citation type="journal article" date="2020" name="mSystems">
        <title>Genome- and Community-Level Interaction Insights into Carbon Utilization and Element Cycling Functions of Hydrothermarchaeota in Hydrothermal Sediment.</title>
        <authorList>
            <person name="Zhou Z."/>
            <person name="Liu Y."/>
            <person name="Xu W."/>
            <person name="Pan J."/>
            <person name="Luo Z.H."/>
            <person name="Li M."/>
        </authorList>
    </citation>
    <scope>NUCLEOTIDE SEQUENCE [LARGE SCALE GENOMIC DNA]</scope>
    <source>
        <strain evidence="12">SpSt-776</strain>
    </source>
</reference>
<dbReference type="PROSITE" id="PS50109">
    <property type="entry name" value="HIS_KIN"/>
    <property type="match status" value="1"/>
</dbReference>
<evidence type="ECO:0000256" key="5">
    <source>
        <dbReference type="ARBA" id="ARBA00022679"/>
    </source>
</evidence>
<dbReference type="Pfam" id="PF08448">
    <property type="entry name" value="PAS_4"/>
    <property type="match status" value="1"/>
</dbReference>
<evidence type="ECO:0000256" key="4">
    <source>
        <dbReference type="ARBA" id="ARBA00022553"/>
    </source>
</evidence>
<evidence type="ECO:0000256" key="6">
    <source>
        <dbReference type="ARBA" id="ARBA00022777"/>
    </source>
</evidence>
<keyword evidence="7" id="KW-0175">Coiled coil</keyword>
<dbReference type="Gene3D" id="3.30.565.10">
    <property type="entry name" value="Histidine kinase-like ATPase, C-terminal domain"/>
    <property type="match status" value="1"/>
</dbReference>
<dbReference type="SUPFAM" id="SSF158472">
    <property type="entry name" value="HAMP domain-like"/>
    <property type="match status" value="1"/>
</dbReference>
<dbReference type="Gene3D" id="3.30.450.20">
    <property type="entry name" value="PAS domain"/>
    <property type="match status" value="1"/>
</dbReference>
<dbReference type="InterPro" id="IPR036097">
    <property type="entry name" value="HisK_dim/P_sf"/>
</dbReference>
<evidence type="ECO:0000259" key="11">
    <source>
        <dbReference type="PROSITE" id="PS50885"/>
    </source>
</evidence>
<keyword evidence="5" id="KW-0808">Transferase</keyword>
<gene>
    <name evidence="12" type="ORF">ENV62_09045</name>
</gene>
<dbReference type="CDD" id="cd00082">
    <property type="entry name" value="HisKA"/>
    <property type="match status" value="1"/>
</dbReference>
<feature type="transmembrane region" description="Helical" evidence="8">
    <location>
        <begin position="299"/>
        <end position="321"/>
    </location>
</feature>
<dbReference type="NCBIfam" id="TIGR00229">
    <property type="entry name" value="sensory_box"/>
    <property type="match status" value="1"/>
</dbReference>
<dbReference type="Gene3D" id="6.10.340.10">
    <property type="match status" value="1"/>
</dbReference>
<evidence type="ECO:0000259" key="9">
    <source>
        <dbReference type="PROSITE" id="PS50109"/>
    </source>
</evidence>
<dbReference type="Gene3D" id="1.10.287.130">
    <property type="match status" value="1"/>
</dbReference>
<evidence type="ECO:0000256" key="2">
    <source>
        <dbReference type="ARBA" id="ARBA00004370"/>
    </source>
</evidence>
<dbReference type="Pfam" id="PF00672">
    <property type="entry name" value="HAMP"/>
    <property type="match status" value="1"/>
</dbReference>
<dbReference type="EC" id="2.7.13.3" evidence="3"/>
<keyword evidence="8" id="KW-1133">Transmembrane helix</keyword>
<dbReference type="PRINTS" id="PR00344">
    <property type="entry name" value="BCTRLSENSOR"/>
</dbReference>
<evidence type="ECO:0000313" key="12">
    <source>
        <dbReference type="EMBL" id="HGB15366.1"/>
    </source>
</evidence>
<dbReference type="PIRSF" id="PIRSF037532">
    <property type="entry name" value="STHK_NtrY"/>
    <property type="match status" value="1"/>
</dbReference>
<dbReference type="InterPro" id="IPR003660">
    <property type="entry name" value="HAMP_dom"/>
</dbReference>
<dbReference type="InterPro" id="IPR003661">
    <property type="entry name" value="HisK_dim/P_dom"/>
</dbReference>
<dbReference type="SMART" id="SM00304">
    <property type="entry name" value="HAMP"/>
    <property type="match status" value="1"/>
</dbReference>
<evidence type="ECO:0000259" key="10">
    <source>
        <dbReference type="PROSITE" id="PS50112"/>
    </source>
</evidence>
<dbReference type="InterPro" id="IPR000014">
    <property type="entry name" value="PAS"/>
</dbReference>
<dbReference type="SUPFAM" id="SSF47384">
    <property type="entry name" value="Homodimeric domain of signal transducing histidine kinase"/>
    <property type="match status" value="1"/>
</dbReference>
<dbReference type="SUPFAM" id="SSF55785">
    <property type="entry name" value="PYP-like sensor domain (PAS domain)"/>
    <property type="match status" value="1"/>
</dbReference>
<dbReference type="CDD" id="cd06225">
    <property type="entry name" value="HAMP"/>
    <property type="match status" value="1"/>
</dbReference>
<dbReference type="SMART" id="SM00388">
    <property type="entry name" value="HisKA"/>
    <property type="match status" value="1"/>
</dbReference>
<dbReference type="PANTHER" id="PTHR43065:SF42">
    <property type="entry name" value="TWO-COMPONENT SENSOR PPRA"/>
    <property type="match status" value="1"/>
</dbReference>
<feature type="transmembrane region" description="Helical" evidence="8">
    <location>
        <begin position="52"/>
        <end position="73"/>
    </location>
</feature>
<dbReference type="GO" id="GO:0016020">
    <property type="term" value="C:membrane"/>
    <property type="evidence" value="ECO:0007669"/>
    <property type="project" value="UniProtKB-SubCell"/>
</dbReference>
<dbReference type="Pfam" id="PF00512">
    <property type="entry name" value="HisKA"/>
    <property type="match status" value="1"/>
</dbReference>
<dbReference type="InterPro" id="IPR003594">
    <property type="entry name" value="HATPase_dom"/>
</dbReference>
<accession>A0A7C3SJV9</accession>
<dbReference type="CDD" id="cd00130">
    <property type="entry name" value="PAS"/>
    <property type="match status" value="1"/>
</dbReference>
<feature type="coiled-coil region" evidence="7">
    <location>
        <begin position="362"/>
        <end position="393"/>
    </location>
</feature>
<name>A0A7C3SJV9_9BACT</name>
<evidence type="ECO:0000256" key="3">
    <source>
        <dbReference type="ARBA" id="ARBA00012438"/>
    </source>
</evidence>
<dbReference type="SMART" id="SM00091">
    <property type="entry name" value="PAS"/>
    <property type="match status" value="1"/>
</dbReference>
<dbReference type="InterPro" id="IPR017232">
    <property type="entry name" value="NtrY"/>
</dbReference>
<feature type="transmembrane region" description="Helical" evidence="8">
    <location>
        <begin position="94"/>
        <end position="116"/>
    </location>
</feature>
<dbReference type="InterPro" id="IPR036890">
    <property type="entry name" value="HATPase_C_sf"/>
</dbReference>
<dbReference type="PROSITE" id="PS50885">
    <property type="entry name" value="HAMP"/>
    <property type="match status" value="1"/>
</dbReference>
<protein>
    <recommendedName>
        <fullName evidence="3">histidine kinase</fullName>
        <ecNumber evidence="3">2.7.13.3</ecNumber>
    </recommendedName>
</protein>
<evidence type="ECO:0000256" key="8">
    <source>
        <dbReference type="SAM" id="Phobius"/>
    </source>
</evidence>
<keyword evidence="8" id="KW-0812">Transmembrane</keyword>
<organism evidence="12">
    <name type="scientific">Desulfobacca acetoxidans</name>
    <dbReference type="NCBI Taxonomy" id="60893"/>
    <lineage>
        <taxon>Bacteria</taxon>
        <taxon>Pseudomonadati</taxon>
        <taxon>Thermodesulfobacteriota</taxon>
        <taxon>Desulfobaccia</taxon>
        <taxon>Desulfobaccales</taxon>
        <taxon>Desulfobaccaceae</taxon>
        <taxon>Desulfobacca</taxon>
    </lineage>
</organism>
<dbReference type="PROSITE" id="PS50112">
    <property type="entry name" value="PAS"/>
    <property type="match status" value="1"/>
</dbReference>
<dbReference type="GO" id="GO:0000155">
    <property type="term" value="F:phosphorelay sensor kinase activity"/>
    <property type="evidence" value="ECO:0007669"/>
    <property type="project" value="InterPro"/>
</dbReference>
<dbReference type="InterPro" id="IPR013656">
    <property type="entry name" value="PAS_4"/>
</dbReference>
<dbReference type="SUPFAM" id="SSF55874">
    <property type="entry name" value="ATPase domain of HSP90 chaperone/DNA topoisomerase II/histidine kinase"/>
    <property type="match status" value="1"/>
</dbReference>
<proteinExistence type="predicted"/>
<dbReference type="InterPro" id="IPR005467">
    <property type="entry name" value="His_kinase_dom"/>
</dbReference>
<feature type="domain" description="Histidine kinase" evidence="9">
    <location>
        <begin position="523"/>
        <end position="735"/>
    </location>
</feature>
<feature type="transmembrane region" description="Helical" evidence="8">
    <location>
        <begin position="21"/>
        <end position="40"/>
    </location>
</feature>
<dbReference type="CDD" id="cd00075">
    <property type="entry name" value="HATPase"/>
    <property type="match status" value="1"/>
</dbReference>
<sequence length="746" mass="84389">MAEAEAFPPNLEKRKRRRERLLIVLTLVLVVALTSWEVYLVRQGGQPVAGSLLAFGLLNLNALLFLLFTFLIFRHLTKLFLERRRRVFGSRLRTRLVLTFITLALLPTLFMFFIAWQLISSRVDSQWGGRVADTVGQNLALSRAFSQELEEKLTALGHLFRQELLTEQKFFRLDEPALRSLLTRWQETYQLSGLEIFTPAGRKLAEAYDRDIKSPLEPPPSVRPGDWAEETLHRQAVEGGMLVSLVEPLRSPSGRLSAYLVLREMIPQPLVTRIMEVENQVRDLRAMQFLIRPVRVSHYLALVIVTLLTLMAAIWLAFYMAREITTPIRQLAEGTLKVAGGDFDFHIDQEGKDEIGFLVQSFNKMTQDLQQSRAQLAAAYEQLRQSHAELADKKRHMEILLRNVAAGVIAVDAQGRVTAINNSAAQMLQVDPEEVLGREARVLLPPEEVSRLAEVVEEARRSQRTVERPLHLTLADRTLYLIVKPTVLKDDSGRDLGVVVVFEDLTELERAQRQAAWREVARRIAHEVKNPLTPIKLAAQRLRRRYQGLIPDDGQVFEECTRIISDQADVIKNLVNEFSHFARLPHPVLAPQDLNRLIQDTLLLYKGVHPRISLEFQPDPELPAIPLDQEQIKRLLLNLVDNALASIQDSGKISLSVRQEPNGEWVELVVADTGVGIPDKDKTRIFEPYFSTKRGGTGLGLAIAHSIVSDHHGMIRVEDNQPCGAKFIIKLPTRRGSHALNHTGSG</sequence>
<feature type="domain" description="PAS" evidence="10">
    <location>
        <begin position="393"/>
        <end position="463"/>
    </location>
</feature>
<dbReference type="SMART" id="SM00387">
    <property type="entry name" value="HATPase_c"/>
    <property type="match status" value="1"/>
</dbReference>
<evidence type="ECO:0000256" key="7">
    <source>
        <dbReference type="SAM" id="Coils"/>
    </source>
</evidence>
<comment type="catalytic activity">
    <reaction evidence="1">
        <text>ATP + protein L-histidine = ADP + protein N-phospho-L-histidine.</text>
        <dbReference type="EC" id="2.7.13.3"/>
    </reaction>
</comment>
<feature type="domain" description="HAMP" evidence="11">
    <location>
        <begin position="322"/>
        <end position="374"/>
    </location>
</feature>
<dbReference type="PANTHER" id="PTHR43065">
    <property type="entry name" value="SENSOR HISTIDINE KINASE"/>
    <property type="match status" value="1"/>
</dbReference>
<evidence type="ECO:0000256" key="1">
    <source>
        <dbReference type="ARBA" id="ARBA00000085"/>
    </source>
</evidence>
<dbReference type="AlphaFoldDB" id="A0A7C3SJV9"/>
<dbReference type="InterPro" id="IPR035965">
    <property type="entry name" value="PAS-like_dom_sf"/>
</dbReference>
<dbReference type="InterPro" id="IPR004358">
    <property type="entry name" value="Sig_transdc_His_kin-like_C"/>
</dbReference>
<keyword evidence="6" id="KW-0418">Kinase</keyword>
<comment type="caution">
    <text evidence="12">The sequence shown here is derived from an EMBL/GenBank/DDBJ whole genome shotgun (WGS) entry which is preliminary data.</text>
</comment>
<dbReference type="Pfam" id="PF02518">
    <property type="entry name" value="HATPase_c"/>
    <property type="match status" value="1"/>
</dbReference>